<accession>A0A285VH32</accession>
<dbReference type="Proteomes" id="UP000219688">
    <property type="component" value="Unassembled WGS sequence"/>
</dbReference>
<feature type="region of interest" description="Disordered" evidence="1">
    <location>
        <begin position="369"/>
        <end position="388"/>
    </location>
</feature>
<evidence type="ECO:0000256" key="1">
    <source>
        <dbReference type="SAM" id="MobiDB-lite"/>
    </source>
</evidence>
<protein>
    <submittedName>
        <fullName evidence="3">Glycosyltransferase like family 2</fullName>
    </submittedName>
</protein>
<dbReference type="InterPro" id="IPR029044">
    <property type="entry name" value="Nucleotide-diphossugar_trans"/>
</dbReference>
<feature type="transmembrane region" description="Helical" evidence="2">
    <location>
        <begin position="554"/>
        <end position="573"/>
    </location>
</feature>
<proteinExistence type="predicted"/>
<feature type="transmembrane region" description="Helical" evidence="2">
    <location>
        <begin position="627"/>
        <end position="645"/>
    </location>
</feature>
<dbReference type="AlphaFoldDB" id="A0A285VH32"/>
<keyword evidence="2" id="KW-0812">Transmembrane</keyword>
<evidence type="ECO:0000256" key="2">
    <source>
        <dbReference type="SAM" id="Phobius"/>
    </source>
</evidence>
<feature type="transmembrane region" description="Helical" evidence="2">
    <location>
        <begin position="758"/>
        <end position="780"/>
    </location>
</feature>
<feature type="transmembrane region" description="Helical" evidence="2">
    <location>
        <begin position="585"/>
        <end position="615"/>
    </location>
</feature>
<feature type="transmembrane region" description="Helical" evidence="2">
    <location>
        <begin position="1046"/>
        <end position="1066"/>
    </location>
</feature>
<dbReference type="EMBL" id="OBQK01000001">
    <property type="protein sequence ID" value="SOC52486.1"/>
    <property type="molecule type" value="Genomic_DNA"/>
</dbReference>
<dbReference type="Gene3D" id="3.90.550.10">
    <property type="entry name" value="Spore Coat Polysaccharide Biosynthesis Protein SpsA, Chain A"/>
    <property type="match status" value="1"/>
</dbReference>
<feature type="compositionally biased region" description="Basic and acidic residues" evidence="1">
    <location>
        <begin position="1070"/>
        <end position="1083"/>
    </location>
</feature>
<feature type="transmembrane region" description="Helical" evidence="2">
    <location>
        <begin position="280"/>
        <end position="300"/>
    </location>
</feature>
<name>A0A285VH32_9MICO</name>
<dbReference type="InterPro" id="IPR050834">
    <property type="entry name" value="Glycosyltransf_2"/>
</dbReference>
<organism evidence="3 4">
    <name type="scientific">Ornithinimicrobium cerasi</name>
    <dbReference type="NCBI Taxonomy" id="2248773"/>
    <lineage>
        <taxon>Bacteria</taxon>
        <taxon>Bacillati</taxon>
        <taxon>Actinomycetota</taxon>
        <taxon>Actinomycetes</taxon>
        <taxon>Micrococcales</taxon>
        <taxon>Ornithinimicrobiaceae</taxon>
        <taxon>Ornithinimicrobium</taxon>
    </lineage>
</organism>
<dbReference type="Pfam" id="PF13641">
    <property type="entry name" value="Glyco_tranf_2_3"/>
    <property type="match status" value="1"/>
</dbReference>
<feature type="transmembrane region" description="Helical" evidence="2">
    <location>
        <begin position="403"/>
        <end position="423"/>
    </location>
</feature>
<keyword evidence="4" id="KW-1185">Reference proteome</keyword>
<reference evidence="4" key="1">
    <citation type="submission" date="2017-08" db="EMBL/GenBank/DDBJ databases">
        <authorList>
            <person name="Varghese N."/>
            <person name="Submissions S."/>
        </authorList>
    </citation>
    <scope>NUCLEOTIDE SEQUENCE [LARGE SCALE GENOMIC DNA]</scope>
    <source>
        <strain evidence="4">USBA17B2</strain>
    </source>
</reference>
<feature type="transmembrane region" description="Helical" evidence="2">
    <location>
        <begin position="792"/>
        <end position="814"/>
    </location>
</feature>
<dbReference type="GO" id="GO:0016740">
    <property type="term" value="F:transferase activity"/>
    <property type="evidence" value="ECO:0007669"/>
    <property type="project" value="UniProtKB-KW"/>
</dbReference>
<feature type="transmembrane region" description="Helical" evidence="2">
    <location>
        <begin position="502"/>
        <end position="522"/>
    </location>
</feature>
<evidence type="ECO:0000313" key="3">
    <source>
        <dbReference type="EMBL" id="SOC52486.1"/>
    </source>
</evidence>
<keyword evidence="2" id="KW-0472">Membrane</keyword>
<evidence type="ECO:0000313" key="4">
    <source>
        <dbReference type="Proteomes" id="UP000219688"/>
    </source>
</evidence>
<keyword evidence="2" id="KW-1133">Transmembrane helix</keyword>
<dbReference type="SUPFAM" id="SSF53448">
    <property type="entry name" value="Nucleotide-diphospho-sugar transferases"/>
    <property type="match status" value="1"/>
</dbReference>
<feature type="region of interest" description="Disordered" evidence="1">
    <location>
        <begin position="1069"/>
        <end position="1093"/>
    </location>
</feature>
<gene>
    <name evidence="3" type="ORF">SAMN05421879_101602</name>
</gene>
<dbReference type="PANTHER" id="PTHR43685:SF3">
    <property type="entry name" value="SLR2126 PROTEIN"/>
    <property type="match status" value="1"/>
</dbReference>
<feature type="transmembrane region" description="Helical" evidence="2">
    <location>
        <begin position="687"/>
        <end position="709"/>
    </location>
</feature>
<sequence>MPRQPAVGSARPDRARVEDVTVVLLTGPGGLPVQDLLSALARQHPRPRRVLVTGLDPHGDEFATVLSHPLRTDDRVPLILRPPLERRAGEDDHAGPATWRVLEDARTALPVHPGHWLWVLRDDSLPEPGALAALASAVRRTSRVAVIGPKLVRLDDPRLLLGVGHHLTAAGRVADPRQAALVDQGQLDLRQDVLGVPLAGSLVRSDVLDAIGGLDPAFGADGVEGLDLGWRTHLTGHRVVVAPDAVVRQGDGGLGVVHPRRTRVRQRQVALARGPALASLWRALGVAFTSLLAAVVLLLVKRPSEAADELADVRGALSPGRGWGARWRFRRRRTVRPRDLSSLFLPRAVGWRTTLDTLGEALDPRARGAVDEAAPGRGRAGETGPVNEDLVDLGADGAAPSRWSWPLATALVVASALTAWRWAGAGLLRALLPAAEGVSGGELGPAPTGSVGLWRSALDGWRGGGLGHSQPAEAWLVPASALARVVEALPGGAVGTSTAGVALGWVLLLAVPASVLTAHLALRRATHRRWVRAALALGWAGLAPLGAATAEGRVGPVVVHVLAPLLVAGYAVAATPTRSVRRTAATFATVLLTVLLAHWVPVTLVLTTLAGLLLLVLGTRAVRARGAVLALLPWVLLLPWLPGWWSEPVRVLGGAGATSSSATHPGLTPPWQLLLLGPGQPVDPGSWAALPLWCAVPVWLAALAALALPGRAGHRAGVLMTGAVLALTLALLAPRLALGELAAGYADAGRTVTAWPGTMLSLAGAALLLAAALLVDAVLAHPGGSRSVRGTVTAAVAGAGVVALLWVTLVGGLGSLGPAPEVLPAVAAEQARGPSAQRTLVLEPSGPDAAASPPAAGAAYRVTADLVGVEPEPARILRDRARDLVVGAPAAGEVPAAVTALTGQGTPQEASERLGRLGVGYVQLGAPDADPVASLVDRVPGLTRVSSPAGQVLWRVAEPPVARVAVRASDGELLERIPVTGPHGASSGSVDPVPEGARLEVAEGEGWFRHATVLADGVPTRADASGTVVLPAGTRDIEVGLRTPGLPWHLVALVLVVVTAFLALPFGRTETSREQDVQPRAGHDPAPGPEEAE</sequence>
<dbReference type="PANTHER" id="PTHR43685">
    <property type="entry name" value="GLYCOSYLTRANSFERASE"/>
    <property type="match status" value="1"/>
</dbReference>
<keyword evidence="3" id="KW-0808">Transferase</keyword>
<feature type="transmembrane region" description="Helical" evidence="2">
    <location>
        <begin position="716"/>
        <end position="738"/>
    </location>
</feature>